<keyword evidence="2" id="KW-1133">Transmembrane helix</keyword>
<feature type="transmembrane region" description="Helical" evidence="2">
    <location>
        <begin position="85"/>
        <end position="106"/>
    </location>
</feature>
<accession>A0A449IK52</accession>
<evidence type="ECO:0000256" key="2">
    <source>
        <dbReference type="SAM" id="Phobius"/>
    </source>
</evidence>
<evidence type="ECO:0000313" key="3">
    <source>
        <dbReference type="EMBL" id="VFB19809.1"/>
    </source>
</evidence>
<feature type="transmembrane region" description="Helical" evidence="2">
    <location>
        <begin position="44"/>
        <end position="65"/>
    </location>
</feature>
<name>A0A449IK52_PSEFR</name>
<sequence length="203" mass="22266">MKEDVSVESVGSESDIQALIKKLEFLERELADHKDQKKTERRQYFLFVWLMIVTVFLFVVVAWANPTIGDLEPDTISTLNKATNVVIVLFVPFVFGVLGAAARVLIAGISTGQQLGLIVSSGFMAVFSWIGIKSGVLIAVIAPHLEKQAITSDQILQAPGNFYTLALVAIFVGMFSSNLYIFINQKVEQLTVRRNSEGAGGSR</sequence>
<gene>
    <name evidence="3" type="ORF">NCTC10754_02417</name>
</gene>
<keyword evidence="2" id="KW-0812">Transmembrane</keyword>
<keyword evidence="1" id="KW-0175">Coiled coil</keyword>
<feature type="transmembrane region" description="Helical" evidence="2">
    <location>
        <begin position="162"/>
        <end position="183"/>
    </location>
</feature>
<evidence type="ECO:0000256" key="1">
    <source>
        <dbReference type="SAM" id="Coils"/>
    </source>
</evidence>
<dbReference type="EMBL" id="CAACYJ010000035">
    <property type="protein sequence ID" value="VFB19809.1"/>
    <property type="molecule type" value="Genomic_DNA"/>
</dbReference>
<keyword evidence="2" id="KW-0472">Membrane</keyword>
<organism evidence="3 4">
    <name type="scientific">Pseudomonas fragi</name>
    <dbReference type="NCBI Taxonomy" id="296"/>
    <lineage>
        <taxon>Bacteria</taxon>
        <taxon>Pseudomonadati</taxon>
        <taxon>Pseudomonadota</taxon>
        <taxon>Gammaproteobacteria</taxon>
        <taxon>Pseudomonadales</taxon>
        <taxon>Pseudomonadaceae</taxon>
        <taxon>Pseudomonas</taxon>
    </lineage>
</organism>
<dbReference type="RefSeq" id="WP_133144361.1">
    <property type="nucleotide sequence ID" value="NZ_CAACYJ010000035.1"/>
</dbReference>
<proteinExistence type="predicted"/>
<feature type="transmembrane region" description="Helical" evidence="2">
    <location>
        <begin position="118"/>
        <end position="142"/>
    </location>
</feature>
<evidence type="ECO:0000313" key="4">
    <source>
        <dbReference type="Proteomes" id="UP000330809"/>
    </source>
</evidence>
<dbReference type="AlphaFoldDB" id="A0A449IK52"/>
<protein>
    <submittedName>
        <fullName evidence="3">Uncharacterized protein</fullName>
    </submittedName>
</protein>
<reference evidence="3 4" key="1">
    <citation type="submission" date="2019-02" db="EMBL/GenBank/DDBJ databases">
        <authorList>
            <consortium name="Pathogen Informatics"/>
        </authorList>
    </citation>
    <scope>NUCLEOTIDE SEQUENCE [LARGE SCALE GENOMIC DNA]</scope>
    <source>
        <strain evidence="3 4">3012STDY7103891</strain>
    </source>
</reference>
<dbReference type="Proteomes" id="UP000330809">
    <property type="component" value="Unassembled WGS sequence"/>
</dbReference>
<feature type="coiled-coil region" evidence="1">
    <location>
        <begin position="9"/>
        <end position="43"/>
    </location>
</feature>